<dbReference type="PANTHER" id="PTHR13090:SF1">
    <property type="entry name" value="ARGININE-HYDROXYLASE NDUFAF5, MITOCHONDRIAL"/>
    <property type="match status" value="1"/>
</dbReference>
<dbReference type="PANTHER" id="PTHR13090">
    <property type="entry name" value="ARGININE-HYDROXYLASE NDUFAF5, MITOCHONDRIAL"/>
    <property type="match status" value="1"/>
</dbReference>
<evidence type="ECO:0000259" key="6">
    <source>
        <dbReference type="Pfam" id="PF13649"/>
    </source>
</evidence>
<evidence type="ECO:0000256" key="2">
    <source>
        <dbReference type="ARBA" id="ARBA00022679"/>
    </source>
</evidence>
<dbReference type="GO" id="GO:0010340">
    <property type="term" value="F:carboxyl-O-methyltransferase activity"/>
    <property type="evidence" value="ECO:0007669"/>
    <property type="project" value="UniProtKB-UniRule"/>
</dbReference>
<dbReference type="Gene3D" id="3.40.50.150">
    <property type="entry name" value="Vaccinia Virus protein VP39"/>
    <property type="match status" value="1"/>
</dbReference>
<dbReference type="InterPro" id="IPR029063">
    <property type="entry name" value="SAM-dependent_MTases_sf"/>
</dbReference>
<sequence>MGVIRSGMDVEKEKELIARQFNRFADEYDRVAVVQQRMAHRILETLDEQGAEPQNILEIGCGTGYLTQLLGEKYPDAKFTIIDIAEKMMELTKRRANESLDVRFVVGDVENESWEPESFDLIASNAMVHWLARPDSTLCQLSSALKPGGGFVASTFGPDTLGELDQVYQNLGLNEEYSTQRRYYFQPPEEWYRMMKMADLEGDYVVCWHRIHYPDSNSLMNAIQRMGADYIHPEEEQLYGQSQLVRAVIQEQYNRIYRTREGGVYATYQSVYAYGRKGLPT</sequence>
<dbReference type="InterPro" id="IPR011814">
    <property type="entry name" value="BioC"/>
</dbReference>
<dbReference type="GO" id="GO:0102130">
    <property type="term" value="F:malonyl-CoA methyltransferase activity"/>
    <property type="evidence" value="ECO:0007669"/>
    <property type="project" value="UniProtKB-EC"/>
</dbReference>
<dbReference type="EC" id="2.1.1.197" evidence="5"/>
<comment type="catalytic activity">
    <reaction evidence="5">
        <text>malonyl-[ACP] + S-adenosyl-L-methionine = malonyl-[ACP] methyl ester + S-adenosyl-L-homocysteine</text>
        <dbReference type="Rhea" id="RHEA:17105"/>
        <dbReference type="Rhea" id="RHEA-COMP:9623"/>
        <dbReference type="Rhea" id="RHEA-COMP:9954"/>
        <dbReference type="ChEBI" id="CHEBI:57856"/>
        <dbReference type="ChEBI" id="CHEBI:59789"/>
        <dbReference type="ChEBI" id="CHEBI:78449"/>
        <dbReference type="ChEBI" id="CHEBI:78845"/>
        <dbReference type="EC" id="2.1.1.197"/>
    </reaction>
</comment>
<dbReference type="EMBL" id="FNNQ01000006">
    <property type="protein sequence ID" value="SDW76570.1"/>
    <property type="molecule type" value="Genomic_DNA"/>
</dbReference>
<keyword evidence="4 5" id="KW-0093">Biotin biosynthesis</keyword>
<dbReference type="OrthoDB" id="9760689at2"/>
<evidence type="ECO:0000256" key="1">
    <source>
        <dbReference type="ARBA" id="ARBA00022603"/>
    </source>
</evidence>
<comment type="function">
    <text evidence="5">Converts the free carboxyl group of a malonyl-thioester to its methyl ester by transfer of a methyl group from S-adenosyl-L-methionine (SAM). It allows to synthesize pimeloyl-ACP via the fatty acid synthetic pathway.</text>
</comment>
<reference evidence="7 8" key="1">
    <citation type="submission" date="2016-10" db="EMBL/GenBank/DDBJ databases">
        <authorList>
            <person name="de Groot N.N."/>
        </authorList>
    </citation>
    <scope>NUCLEOTIDE SEQUENCE [LARGE SCALE GENOMIC DNA]</scope>
    <source>
        <strain evidence="7 8">DSM 45610</strain>
    </source>
</reference>
<dbReference type="AlphaFoldDB" id="A0A1H2W7K6"/>
<dbReference type="InterPro" id="IPR041698">
    <property type="entry name" value="Methyltransf_25"/>
</dbReference>
<dbReference type="CDD" id="cd02440">
    <property type="entry name" value="AdoMet_MTases"/>
    <property type="match status" value="1"/>
</dbReference>
<dbReference type="SUPFAM" id="SSF53335">
    <property type="entry name" value="S-adenosyl-L-methionine-dependent methyltransferases"/>
    <property type="match status" value="1"/>
</dbReference>
<evidence type="ECO:0000313" key="7">
    <source>
        <dbReference type="EMBL" id="SDW76570.1"/>
    </source>
</evidence>
<feature type="domain" description="Methyltransferase" evidence="6">
    <location>
        <begin position="56"/>
        <end position="149"/>
    </location>
</feature>
<dbReference type="UniPathway" id="UPA00078"/>
<keyword evidence="1 5" id="KW-0489">Methyltransferase</keyword>
<keyword evidence="8" id="KW-1185">Reference proteome</keyword>
<dbReference type="GO" id="GO:0009102">
    <property type="term" value="P:biotin biosynthetic process"/>
    <property type="evidence" value="ECO:0007669"/>
    <property type="project" value="UniProtKB-UniRule"/>
</dbReference>
<comment type="similarity">
    <text evidence="5">Belongs to the methyltransferase superfamily.</text>
</comment>
<dbReference type="HAMAP" id="MF_00835">
    <property type="entry name" value="BioC"/>
    <property type="match status" value="1"/>
</dbReference>
<dbReference type="NCBIfam" id="TIGR02072">
    <property type="entry name" value="BioC"/>
    <property type="match status" value="1"/>
</dbReference>
<protein>
    <recommendedName>
        <fullName evidence="5">Malonyl-[acyl-carrier protein] O-methyltransferase</fullName>
        <shortName evidence="5">Malonyl-ACP O-methyltransferase</shortName>
        <ecNumber evidence="5">2.1.1.197</ecNumber>
    </recommendedName>
    <alternativeName>
        <fullName evidence="5">Biotin synthesis protein BioC</fullName>
    </alternativeName>
</protein>
<name>A0A1H2W7K6_9BACL</name>
<accession>A0A1H2W7K6</accession>
<evidence type="ECO:0000256" key="4">
    <source>
        <dbReference type="ARBA" id="ARBA00022756"/>
    </source>
</evidence>
<keyword evidence="2 5" id="KW-0808">Transferase</keyword>
<comment type="pathway">
    <text evidence="5">Cofactor biosynthesis; biotin biosynthesis.</text>
</comment>
<organism evidence="7 8">
    <name type="scientific">Marininema mesophilum</name>
    <dbReference type="NCBI Taxonomy" id="1048340"/>
    <lineage>
        <taxon>Bacteria</taxon>
        <taxon>Bacillati</taxon>
        <taxon>Bacillota</taxon>
        <taxon>Bacilli</taxon>
        <taxon>Bacillales</taxon>
        <taxon>Thermoactinomycetaceae</taxon>
        <taxon>Marininema</taxon>
    </lineage>
</organism>
<dbReference type="InterPro" id="IPR050602">
    <property type="entry name" value="Malonyl-ACP_OMT"/>
</dbReference>
<dbReference type="STRING" id="1048340.SAMN05444487_10642"/>
<dbReference type="Proteomes" id="UP000198534">
    <property type="component" value="Unassembled WGS sequence"/>
</dbReference>
<dbReference type="GO" id="GO:0032259">
    <property type="term" value="P:methylation"/>
    <property type="evidence" value="ECO:0007669"/>
    <property type="project" value="UniProtKB-KW"/>
</dbReference>
<keyword evidence="3 5" id="KW-0949">S-adenosyl-L-methionine</keyword>
<dbReference type="Pfam" id="PF13649">
    <property type="entry name" value="Methyltransf_25"/>
    <property type="match status" value="1"/>
</dbReference>
<gene>
    <name evidence="5" type="primary">bioC</name>
    <name evidence="7" type="ORF">SAMN05444487_10642</name>
</gene>
<proteinExistence type="inferred from homology"/>
<evidence type="ECO:0000256" key="3">
    <source>
        <dbReference type="ARBA" id="ARBA00022691"/>
    </source>
</evidence>
<evidence type="ECO:0000313" key="8">
    <source>
        <dbReference type="Proteomes" id="UP000198534"/>
    </source>
</evidence>
<evidence type="ECO:0000256" key="5">
    <source>
        <dbReference type="HAMAP-Rule" id="MF_00835"/>
    </source>
</evidence>